<dbReference type="AlphaFoldDB" id="A0A9P4S1L1"/>
<reference evidence="1" key="1">
    <citation type="journal article" date="2020" name="Stud. Mycol.">
        <title>101 Dothideomycetes genomes: a test case for predicting lifestyles and emergence of pathogens.</title>
        <authorList>
            <person name="Haridas S."/>
            <person name="Albert R."/>
            <person name="Binder M."/>
            <person name="Bloem J."/>
            <person name="Labutti K."/>
            <person name="Salamov A."/>
            <person name="Andreopoulos B."/>
            <person name="Baker S."/>
            <person name="Barry K."/>
            <person name="Bills G."/>
            <person name="Bluhm B."/>
            <person name="Cannon C."/>
            <person name="Castanera R."/>
            <person name="Culley D."/>
            <person name="Daum C."/>
            <person name="Ezra D."/>
            <person name="Gonzalez J."/>
            <person name="Henrissat B."/>
            <person name="Kuo A."/>
            <person name="Liang C."/>
            <person name="Lipzen A."/>
            <person name="Lutzoni F."/>
            <person name="Magnuson J."/>
            <person name="Mondo S."/>
            <person name="Nolan M."/>
            <person name="Ohm R."/>
            <person name="Pangilinan J."/>
            <person name="Park H.-J."/>
            <person name="Ramirez L."/>
            <person name="Alfaro M."/>
            <person name="Sun H."/>
            <person name="Tritt A."/>
            <person name="Yoshinaga Y."/>
            <person name="Zwiers L.-H."/>
            <person name="Turgeon B."/>
            <person name="Goodwin S."/>
            <person name="Spatafora J."/>
            <person name="Crous P."/>
            <person name="Grigoriev I."/>
        </authorList>
    </citation>
    <scope>NUCLEOTIDE SEQUENCE</scope>
    <source>
        <strain evidence="1">CBS 101060</strain>
    </source>
</reference>
<protein>
    <submittedName>
        <fullName evidence="1">Uncharacterized protein</fullName>
    </submittedName>
</protein>
<comment type="caution">
    <text evidence="1">The sequence shown here is derived from an EMBL/GenBank/DDBJ whole genome shotgun (WGS) entry which is preliminary data.</text>
</comment>
<evidence type="ECO:0000313" key="1">
    <source>
        <dbReference type="EMBL" id="KAF2834474.1"/>
    </source>
</evidence>
<dbReference type="Proteomes" id="UP000799429">
    <property type="component" value="Unassembled WGS sequence"/>
</dbReference>
<name>A0A9P4S1L1_9PEZI</name>
<dbReference type="OrthoDB" id="330671at2759"/>
<evidence type="ECO:0000313" key="2">
    <source>
        <dbReference type="Proteomes" id="UP000799429"/>
    </source>
</evidence>
<dbReference type="EMBL" id="MU006118">
    <property type="protein sequence ID" value="KAF2834474.1"/>
    <property type="molecule type" value="Genomic_DNA"/>
</dbReference>
<accession>A0A9P4S1L1</accession>
<organism evidence="1 2">
    <name type="scientific">Patellaria atrata CBS 101060</name>
    <dbReference type="NCBI Taxonomy" id="1346257"/>
    <lineage>
        <taxon>Eukaryota</taxon>
        <taxon>Fungi</taxon>
        <taxon>Dikarya</taxon>
        <taxon>Ascomycota</taxon>
        <taxon>Pezizomycotina</taxon>
        <taxon>Dothideomycetes</taxon>
        <taxon>Dothideomycetes incertae sedis</taxon>
        <taxon>Patellariales</taxon>
        <taxon>Patellariaceae</taxon>
        <taxon>Patellaria</taxon>
    </lineage>
</organism>
<sequence>MTFPYGLLLLPTAPEPPDQNTLSVCLRPTLEHGLRTLSTASKAITDSPSSSPILDVALQCPGFDSIVDTGFLPTALFHRVEKLLFGVYTLVSSIQRELSTRSSLADSIKVRIALFVNDNQFGGTQNRAFLPTPVIPLPMIARARRPWSHVFSIHSEQGEKLYQEFLWHAFGEGRVGPRWDFVRIGGGLYMRVPPQVKDYIADLEFSNSHEHSGHHLVVSGLSGPDSDILFKVCLTMMAFLLDVNPPDGESMKLLIALYGSDYRQKDTTRCREKAVEFLSAIADFTPAAKQTISDRASGEANKSILFNGQHRCEVWCVSVPILEHVEETISDSTALVIPSKLRQVSTIGSEVDIFEIEPYNEGSQ</sequence>
<keyword evidence="2" id="KW-1185">Reference proteome</keyword>
<proteinExistence type="predicted"/>
<gene>
    <name evidence="1" type="ORF">M501DRAFT_1001097</name>
</gene>